<keyword evidence="1" id="KW-1133">Transmembrane helix</keyword>
<evidence type="ECO:0000313" key="2">
    <source>
        <dbReference type="EMBL" id="NUB90296.1"/>
    </source>
</evidence>
<comment type="caution">
    <text evidence="2">The sequence shown here is derived from an EMBL/GenBank/DDBJ whole genome shotgun (WGS) entry which is preliminary data.</text>
</comment>
<organism evidence="2 3">
    <name type="scientific">Haloterrigena gelatinilytica</name>
    <dbReference type="NCBI Taxonomy" id="2741724"/>
    <lineage>
        <taxon>Archaea</taxon>
        <taxon>Methanobacteriati</taxon>
        <taxon>Methanobacteriota</taxon>
        <taxon>Stenosarchaea group</taxon>
        <taxon>Halobacteria</taxon>
        <taxon>Halobacteriales</taxon>
        <taxon>Natrialbaceae</taxon>
        <taxon>Haloterrigena</taxon>
    </lineage>
</organism>
<reference evidence="2" key="1">
    <citation type="submission" date="2020-06" db="EMBL/GenBank/DDBJ databases">
        <title>Haloterrigena sp. nov., an extremely halophilic archaeon isolated from a saline sediment.</title>
        <authorList>
            <person name="Liu B.-B."/>
        </authorList>
    </citation>
    <scope>NUCLEOTIDE SEQUENCE</scope>
    <source>
        <strain evidence="2">SYSU A121-1</strain>
    </source>
</reference>
<evidence type="ECO:0000313" key="3">
    <source>
        <dbReference type="Proteomes" id="UP000728647"/>
    </source>
</evidence>
<feature type="transmembrane region" description="Helical" evidence="1">
    <location>
        <begin position="145"/>
        <end position="161"/>
    </location>
</feature>
<dbReference type="OrthoDB" id="170058at2157"/>
<dbReference type="RefSeq" id="WP_174701366.1">
    <property type="nucleotide sequence ID" value="NZ_JABURA010000001.1"/>
</dbReference>
<gene>
    <name evidence="2" type="ORF">HT576_04500</name>
</gene>
<keyword evidence="1" id="KW-0472">Membrane</keyword>
<name>A0A8J8KE71_9EURY</name>
<feature type="transmembrane region" description="Helical" evidence="1">
    <location>
        <begin position="63"/>
        <end position="82"/>
    </location>
</feature>
<dbReference type="AlphaFoldDB" id="A0A8J8KE71"/>
<dbReference type="Proteomes" id="UP000728647">
    <property type="component" value="Unassembled WGS sequence"/>
</dbReference>
<evidence type="ECO:0000256" key="1">
    <source>
        <dbReference type="SAM" id="Phobius"/>
    </source>
</evidence>
<protein>
    <submittedName>
        <fullName evidence="2">Uncharacterized protein</fullName>
    </submittedName>
</protein>
<keyword evidence="1" id="KW-0812">Transmembrane</keyword>
<accession>A0A8J8KE71</accession>
<dbReference type="EMBL" id="JABURA010000001">
    <property type="protein sequence ID" value="NUB90296.1"/>
    <property type="molecule type" value="Genomic_DNA"/>
</dbReference>
<feature type="transmembrane region" description="Helical" evidence="1">
    <location>
        <begin position="94"/>
        <end position="113"/>
    </location>
</feature>
<sequence>MRSLSLDGPSIATGAYVGLVGYVAGTAVGIDGTGLLAGCGLTWLLVALALGRRPDLWVALGRRRLLAVPTVVPMAAAVVLVLEDEFVTGVDVSLSVLFSLLGFIVVGFAIWLLGNRAYADRVAGELRAYWIAEPDPGRRRQIRRWSLLLGLGTVAAFVGVLYGAPSFLLSGLLAALITMLINGRRSREYEACENGLKYADIGTVSVQYLPWERFDGLRETDEAIVLERRWWPDERMAADEVPPDAREMMRAAVDSSTNRYGNRDRCQCGDI</sequence>
<proteinExistence type="predicted"/>
<feature type="transmembrane region" description="Helical" evidence="1">
    <location>
        <begin position="20"/>
        <end position="51"/>
    </location>
</feature>